<reference evidence="1 2" key="1">
    <citation type="submission" date="2020-09" db="EMBL/GenBank/DDBJ databases">
        <title>Characterization and genome sequencing of Ruminiclostridium sp. nov. MA18.</title>
        <authorList>
            <person name="Rettenmaier R."/>
            <person name="Kowollik M.-L."/>
            <person name="Liebl W."/>
            <person name="Zverlov V."/>
        </authorList>
    </citation>
    <scope>NUCLEOTIDE SEQUENCE [LARGE SCALE GENOMIC DNA]</scope>
    <source>
        <strain evidence="1 2">MA18</strain>
    </source>
</reference>
<dbReference type="KEGG" id="rher:EHE19_016805"/>
<organism evidence="1 2">
    <name type="scientific">Ruminiclostridium herbifermentans</name>
    <dbReference type="NCBI Taxonomy" id="2488810"/>
    <lineage>
        <taxon>Bacteria</taxon>
        <taxon>Bacillati</taxon>
        <taxon>Bacillota</taxon>
        <taxon>Clostridia</taxon>
        <taxon>Eubacteriales</taxon>
        <taxon>Oscillospiraceae</taxon>
        <taxon>Ruminiclostridium</taxon>
    </lineage>
</organism>
<protein>
    <submittedName>
        <fullName evidence="1">Uncharacterized protein</fullName>
    </submittedName>
</protein>
<dbReference type="EMBL" id="CP061336">
    <property type="protein sequence ID" value="QNU66497.1"/>
    <property type="molecule type" value="Genomic_DNA"/>
</dbReference>
<proteinExistence type="predicted"/>
<dbReference type="AlphaFoldDB" id="A0A7H1VM85"/>
<evidence type="ECO:0000313" key="2">
    <source>
        <dbReference type="Proteomes" id="UP000306409"/>
    </source>
</evidence>
<dbReference type="Proteomes" id="UP000306409">
    <property type="component" value="Chromosome"/>
</dbReference>
<evidence type="ECO:0000313" key="1">
    <source>
        <dbReference type="EMBL" id="QNU66497.1"/>
    </source>
</evidence>
<sequence>MKSGVAEKAVDMGFIDFKCKNMDLKISTFFSSGKQVQEINFECDRIE</sequence>
<keyword evidence="2" id="KW-1185">Reference proteome</keyword>
<accession>A0A7H1VM85</accession>
<gene>
    <name evidence="1" type="ORF">EHE19_016805</name>
</gene>
<name>A0A7H1VM85_9FIRM</name>